<proteinExistence type="predicted"/>
<protein>
    <submittedName>
        <fullName evidence="1">Uncharacterized protein</fullName>
    </submittedName>
</protein>
<accession>A0A0E9XCV8</accession>
<evidence type="ECO:0000313" key="1">
    <source>
        <dbReference type="EMBL" id="JAI00480.1"/>
    </source>
</evidence>
<reference evidence="1" key="1">
    <citation type="submission" date="2014-11" db="EMBL/GenBank/DDBJ databases">
        <authorList>
            <person name="Amaro Gonzalez C."/>
        </authorList>
    </citation>
    <scope>NUCLEOTIDE SEQUENCE</scope>
</reference>
<reference evidence="1" key="2">
    <citation type="journal article" date="2015" name="Fish Shellfish Immunol.">
        <title>Early steps in the European eel (Anguilla anguilla)-Vibrio vulnificus interaction in the gills: Role of the RtxA13 toxin.</title>
        <authorList>
            <person name="Callol A."/>
            <person name="Pajuelo D."/>
            <person name="Ebbesson L."/>
            <person name="Teles M."/>
            <person name="MacKenzie S."/>
            <person name="Amaro C."/>
        </authorList>
    </citation>
    <scope>NUCLEOTIDE SEQUENCE</scope>
</reference>
<name>A0A0E9XCV8_ANGAN</name>
<dbReference type="AlphaFoldDB" id="A0A0E9XCV8"/>
<organism evidence="1">
    <name type="scientific">Anguilla anguilla</name>
    <name type="common">European freshwater eel</name>
    <name type="synonym">Muraena anguilla</name>
    <dbReference type="NCBI Taxonomy" id="7936"/>
    <lineage>
        <taxon>Eukaryota</taxon>
        <taxon>Metazoa</taxon>
        <taxon>Chordata</taxon>
        <taxon>Craniata</taxon>
        <taxon>Vertebrata</taxon>
        <taxon>Euteleostomi</taxon>
        <taxon>Actinopterygii</taxon>
        <taxon>Neopterygii</taxon>
        <taxon>Teleostei</taxon>
        <taxon>Anguilliformes</taxon>
        <taxon>Anguillidae</taxon>
        <taxon>Anguilla</taxon>
    </lineage>
</organism>
<dbReference type="EMBL" id="GBXM01008098">
    <property type="protein sequence ID" value="JAI00480.1"/>
    <property type="molecule type" value="Transcribed_RNA"/>
</dbReference>
<sequence length="45" mass="5038">MTDGLLECDTCVIHTPNPHTSQFLDLSSQELPSFFTELPTTVKEN</sequence>